<evidence type="ECO:0000256" key="1">
    <source>
        <dbReference type="ARBA" id="ARBA00023002"/>
    </source>
</evidence>
<reference evidence="4" key="1">
    <citation type="submission" date="2022-03" db="EMBL/GenBank/DDBJ databases">
        <title>Complete genome sequence of Caldinitratiruptor microaerophilus.</title>
        <authorList>
            <person name="Mukaiyama R."/>
            <person name="Nishiyama T."/>
            <person name="Ueda K."/>
        </authorList>
    </citation>
    <scope>NUCLEOTIDE SEQUENCE</scope>
    <source>
        <strain evidence="4">JCM 16183</strain>
    </source>
</reference>
<dbReference type="NCBIfam" id="NF006412">
    <property type="entry name" value="PRK08659.1"/>
    <property type="match status" value="1"/>
</dbReference>
<dbReference type="EMBL" id="AP025628">
    <property type="protein sequence ID" value="BDG59026.1"/>
    <property type="molecule type" value="Genomic_DNA"/>
</dbReference>
<gene>
    <name evidence="4" type="ORF">caldi_01160</name>
</gene>
<dbReference type="PANTHER" id="PTHR43088">
    <property type="entry name" value="SUBUNIT OF PYRUVATE:FLAVODOXIN OXIDOREDUCTASE-RELATED"/>
    <property type="match status" value="1"/>
</dbReference>
<dbReference type="FunFam" id="3.40.50.970:FF:000022">
    <property type="entry name" value="2-oxoglutarate ferredoxin oxidoreductase alpha subunit"/>
    <property type="match status" value="1"/>
</dbReference>
<evidence type="ECO:0000259" key="3">
    <source>
        <dbReference type="Pfam" id="PF17147"/>
    </source>
</evidence>
<name>A0AA35G5A3_9FIRM</name>
<organism evidence="4 5">
    <name type="scientific">Caldinitratiruptor microaerophilus</name>
    <dbReference type="NCBI Taxonomy" id="671077"/>
    <lineage>
        <taxon>Bacteria</taxon>
        <taxon>Bacillati</taxon>
        <taxon>Bacillota</taxon>
        <taxon>Clostridia</taxon>
        <taxon>Eubacteriales</taxon>
        <taxon>Symbiobacteriaceae</taxon>
        <taxon>Caldinitratiruptor</taxon>
    </lineage>
</organism>
<dbReference type="PANTHER" id="PTHR43088:SF1">
    <property type="entry name" value="SUBUNIT OF PYRUVATE:FLAVODOXIN OXIDOREDUCTASE"/>
    <property type="match status" value="1"/>
</dbReference>
<keyword evidence="5" id="KW-1185">Reference proteome</keyword>
<dbReference type="KEGG" id="cmic:caldi_01160"/>
<dbReference type="RefSeq" id="WP_319951782.1">
    <property type="nucleotide sequence ID" value="NZ_AP025628.1"/>
</dbReference>
<dbReference type="Gene3D" id="3.40.50.920">
    <property type="match status" value="1"/>
</dbReference>
<protein>
    <submittedName>
        <fullName evidence="4">2-oxoglutarate ferredoxin oxidoreductase subunit alpha</fullName>
    </submittedName>
</protein>
<proteinExistence type="predicted"/>
<sequence>MQGRHHEMAVAARRLLQGNEACAEAAIAAGCRFYAGYPITPSSEIAEYMARRLPEVGGTFIQMEDEMASIAACIGASLAGVRAMTATSGPGFSLMQENLGYACLAEIPIVVVDVQRVGPSTGMPTLPSQGDVMQARWGTHGDHPIVVLVPASVAEYYELTVKAFQISEILRTPVVLLADEVVAHMREVVSVPAEVTVKERPTPAVPPEAYVPYRVSAPDEVPPMAPLGSGYRFHVTGLYHGEDGFPTNDPRVAEALIRRLHAKIEARRDLLTLATRHYLEDADVAVVAYGSPVRAALRAVREARALGVRAGLLQLSCIWPFPSHLVRELAQQVRALAVPEMNLGQLVGEVERAAAGLVPVRSLSRVGGELFTPDEILQALV</sequence>
<feature type="domain" description="Pyruvate:ferredoxin oxidoreductase core" evidence="3">
    <location>
        <begin position="282"/>
        <end position="376"/>
    </location>
</feature>
<dbReference type="SUPFAM" id="SSF52922">
    <property type="entry name" value="TK C-terminal domain-like"/>
    <property type="match status" value="1"/>
</dbReference>
<dbReference type="InterPro" id="IPR033412">
    <property type="entry name" value="PFOR_II"/>
</dbReference>
<dbReference type="Proteomes" id="UP001163687">
    <property type="component" value="Chromosome"/>
</dbReference>
<dbReference type="AlphaFoldDB" id="A0AA35G5A3"/>
<accession>A0AA35G5A3</accession>
<dbReference type="SUPFAM" id="SSF52518">
    <property type="entry name" value="Thiamin diphosphate-binding fold (THDP-binding)"/>
    <property type="match status" value="1"/>
</dbReference>
<evidence type="ECO:0000313" key="5">
    <source>
        <dbReference type="Proteomes" id="UP001163687"/>
    </source>
</evidence>
<dbReference type="InterPro" id="IPR002880">
    <property type="entry name" value="Pyrv_Fd/Flavodoxin_OxRdtase_N"/>
</dbReference>
<dbReference type="GO" id="GO:0016491">
    <property type="term" value="F:oxidoreductase activity"/>
    <property type="evidence" value="ECO:0007669"/>
    <property type="project" value="UniProtKB-KW"/>
</dbReference>
<feature type="domain" description="Pyruvate flavodoxin/ferredoxin oxidoreductase pyrimidine binding" evidence="2">
    <location>
        <begin position="24"/>
        <end position="253"/>
    </location>
</feature>
<dbReference type="Gene3D" id="3.40.50.970">
    <property type="match status" value="1"/>
</dbReference>
<dbReference type="InterPro" id="IPR029061">
    <property type="entry name" value="THDP-binding"/>
</dbReference>
<dbReference type="Pfam" id="PF01855">
    <property type="entry name" value="POR_N"/>
    <property type="match status" value="1"/>
</dbReference>
<evidence type="ECO:0000259" key="2">
    <source>
        <dbReference type="Pfam" id="PF01855"/>
    </source>
</evidence>
<dbReference type="Pfam" id="PF17147">
    <property type="entry name" value="PFOR_II"/>
    <property type="match status" value="1"/>
</dbReference>
<keyword evidence="1" id="KW-0560">Oxidoreductase</keyword>
<evidence type="ECO:0000313" key="4">
    <source>
        <dbReference type="EMBL" id="BDG59026.1"/>
    </source>
</evidence>
<dbReference type="InterPro" id="IPR052368">
    <property type="entry name" value="2-oxoacid_oxidoreductase"/>
</dbReference>
<dbReference type="InterPro" id="IPR009014">
    <property type="entry name" value="Transketo_C/PFOR_II"/>
</dbReference>
<dbReference type="CDD" id="cd07034">
    <property type="entry name" value="TPP_PYR_PFOR_IOR-alpha_like"/>
    <property type="match status" value="1"/>
</dbReference>